<accession>A0A183DF04</accession>
<keyword evidence="3" id="KW-0677">Repeat</keyword>
<evidence type="ECO:0000256" key="5">
    <source>
        <dbReference type="ARBA" id="ARBA00022833"/>
    </source>
</evidence>
<name>A0A183DF04_9BILA</name>
<dbReference type="InterPro" id="IPR013087">
    <property type="entry name" value="Znf_C2H2_type"/>
</dbReference>
<dbReference type="GO" id="GO:0000981">
    <property type="term" value="F:DNA-binding transcription factor activity, RNA polymerase II-specific"/>
    <property type="evidence" value="ECO:0007669"/>
    <property type="project" value="TreeGrafter"/>
</dbReference>
<dbReference type="PANTHER" id="PTHR23233:SF84">
    <property type="entry name" value="FI23031P1"/>
    <property type="match status" value="1"/>
</dbReference>
<protein>
    <submittedName>
        <fullName evidence="15">C2H2-type domain-containing protein</fullName>
    </submittedName>
</protein>
<dbReference type="FunFam" id="3.30.160.60:FF:000130">
    <property type="entry name" value="Spalt-like transcription factor 4"/>
    <property type="match status" value="1"/>
</dbReference>
<dbReference type="PROSITE" id="PS50157">
    <property type="entry name" value="ZINC_FINGER_C2H2_2"/>
    <property type="match status" value="1"/>
</dbReference>
<evidence type="ECO:0000256" key="3">
    <source>
        <dbReference type="ARBA" id="ARBA00022737"/>
    </source>
</evidence>
<dbReference type="InterPro" id="IPR036236">
    <property type="entry name" value="Znf_C2H2_sf"/>
</dbReference>
<reference evidence="15" key="1">
    <citation type="submission" date="2016-06" db="UniProtKB">
        <authorList>
            <consortium name="WormBaseParasite"/>
        </authorList>
    </citation>
    <scope>IDENTIFICATION</scope>
</reference>
<evidence type="ECO:0000259" key="12">
    <source>
        <dbReference type="PROSITE" id="PS50157"/>
    </source>
</evidence>
<sequence>MKCKSAFSELYIGYFSGDKPFKCEVCSRAFTTRGNLKVHMGTHMWQQSPSRRGRRIFEFGPSDDMLRAEMLPSVGLGAVSEGALRAPYDPSVLAIRPTTFTSESFSSRSGTTIPSTAAAPSAPAPQPPLPSFPVLPFPLPLLPQVNSGGCTQNQMDAVMWMWKTVCSVCQKICASPQELEHHLKQHLNGSTSADGRASIPKTTAMLLQKTE</sequence>
<evidence type="ECO:0000256" key="11">
    <source>
        <dbReference type="SAM" id="MobiDB-lite"/>
    </source>
</evidence>
<evidence type="ECO:0000256" key="6">
    <source>
        <dbReference type="ARBA" id="ARBA00023015"/>
    </source>
</evidence>
<keyword evidence="6" id="KW-0805">Transcription regulation</keyword>
<organism evidence="15">
    <name type="scientific">Gongylonema pulchrum</name>
    <dbReference type="NCBI Taxonomy" id="637853"/>
    <lineage>
        <taxon>Eukaryota</taxon>
        <taxon>Metazoa</taxon>
        <taxon>Ecdysozoa</taxon>
        <taxon>Nematoda</taxon>
        <taxon>Chromadorea</taxon>
        <taxon>Rhabditida</taxon>
        <taxon>Spirurina</taxon>
        <taxon>Spiruromorpha</taxon>
        <taxon>Spiruroidea</taxon>
        <taxon>Gongylonematidae</taxon>
        <taxon>Gongylonema</taxon>
    </lineage>
</organism>
<dbReference type="SMART" id="SM00355">
    <property type="entry name" value="ZnF_C2H2"/>
    <property type="match status" value="2"/>
</dbReference>
<dbReference type="Pfam" id="PF00096">
    <property type="entry name" value="zf-C2H2"/>
    <property type="match status" value="1"/>
</dbReference>
<dbReference type="GO" id="GO:0000978">
    <property type="term" value="F:RNA polymerase II cis-regulatory region sequence-specific DNA binding"/>
    <property type="evidence" value="ECO:0007669"/>
    <property type="project" value="TreeGrafter"/>
</dbReference>
<keyword evidence="7" id="KW-0804">Transcription</keyword>
<evidence type="ECO:0000256" key="9">
    <source>
        <dbReference type="ARBA" id="ARBA00038474"/>
    </source>
</evidence>
<feature type="domain" description="C2H2-type" evidence="12">
    <location>
        <begin position="21"/>
        <end position="48"/>
    </location>
</feature>
<evidence type="ECO:0000313" key="13">
    <source>
        <dbReference type="EMBL" id="VDK57866.1"/>
    </source>
</evidence>
<keyword evidence="14" id="KW-1185">Reference proteome</keyword>
<evidence type="ECO:0000313" key="14">
    <source>
        <dbReference type="Proteomes" id="UP000271098"/>
    </source>
</evidence>
<evidence type="ECO:0000256" key="8">
    <source>
        <dbReference type="ARBA" id="ARBA00023242"/>
    </source>
</evidence>
<dbReference type="SUPFAM" id="SSF57667">
    <property type="entry name" value="beta-beta-alpha zinc fingers"/>
    <property type="match status" value="1"/>
</dbReference>
<keyword evidence="5" id="KW-0862">Zinc</keyword>
<dbReference type="PANTHER" id="PTHR23233">
    <property type="entry name" value="SAL-LIKE PROTEIN"/>
    <property type="match status" value="1"/>
</dbReference>
<gene>
    <name evidence="13" type="ORF">GPUH_LOCUS7294</name>
</gene>
<evidence type="ECO:0000256" key="10">
    <source>
        <dbReference type="PROSITE-ProRule" id="PRU00042"/>
    </source>
</evidence>
<feature type="compositionally biased region" description="Low complexity" evidence="11">
    <location>
        <begin position="102"/>
        <end position="121"/>
    </location>
</feature>
<dbReference type="WBParaSite" id="GPUH_0000730401-mRNA-1">
    <property type="protein sequence ID" value="GPUH_0000730401-mRNA-1"/>
    <property type="gene ID" value="GPUH_0000730401"/>
</dbReference>
<dbReference type="Gene3D" id="3.30.160.60">
    <property type="entry name" value="Classic Zinc Finger"/>
    <property type="match status" value="1"/>
</dbReference>
<evidence type="ECO:0000256" key="7">
    <source>
        <dbReference type="ARBA" id="ARBA00023163"/>
    </source>
</evidence>
<dbReference type="GO" id="GO:0008270">
    <property type="term" value="F:zinc ion binding"/>
    <property type="evidence" value="ECO:0007669"/>
    <property type="project" value="UniProtKB-KW"/>
</dbReference>
<evidence type="ECO:0000256" key="4">
    <source>
        <dbReference type="ARBA" id="ARBA00022771"/>
    </source>
</evidence>
<reference evidence="13 14" key="2">
    <citation type="submission" date="2018-11" db="EMBL/GenBank/DDBJ databases">
        <authorList>
            <consortium name="Pathogen Informatics"/>
        </authorList>
    </citation>
    <scope>NUCLEOTIDE SEQUENCE [LARGE SCALE GENOMIC DNA]</scope>
</reference>
<dbReference type="InterPro" id="IPR051565">
    <property type="entry name" value="Sal_C2H2-zinc-finger"/>
</dbReference>
<evidence type="ECO:0000256" key="1">
    <source>
        <dbReference type="ARBA" id="ARBA00004123"/>
    </source>
</evidence>
<dbReference type="PROSITE" id="PS00028">
    <property type="entry name" value="ZINC_FINGER_C2H2_1"/>
    <property type="match status" value="2"/>
</dbReference>
<dbReference type="GO" id="GO:0005634">
    <property type="term" value="C:nucleus"/>
    <property type="evidence" value="ECO:0007669"/>
    <property type="project" value="UniProtKB-SubCell"/>
</dbReference>
<evidence type="ECO:0000256" key="2">
    <source>
        <dbReference type="ARBA" id="ARBA00022723"/>
    </source>
</evidence>
<dbReference type="AlphaFoldDB" id="A0A183DF04"/>
<dbReference type="Proteomes" id="UP000271098">
    <property type="component" value="Unassembled WGS sequence"/>
</dbReference>
<comment type="subcellular location">
    <subcellularLocation>
        <location evidence="1">Nucleus</location>
    </subcellularLocation>
</comment>
<proteinExistence type="inferred from homology"/>
<dbReference type="EMBL" id="UYRT01018646">
    <property type="protein sequence ID" value="VDK57866.1"/>
    <property type="molecule type" value="Genomic_DNA"/>
</dbReference>
<keyword evidence="2" id="KW-0479">Metal-binding</keyword>
<evidence type="ECO:0000313" key="15">
    <source>
        <dbReference type="WBParaSite" id="GPUH_0000730401-mRNA-1"/>
    </source>
</evidence>
<keyword evidence="8" id="KW-0539">Nucleus</keyword>
<keyword evidence="4 10" id="KW-0863">Zinc-finger</keyword>
<comment type="similarity">
    <text evidence="9">Belongs to the sal C2H2-type zinc-finger protein family.</text>
</comment>
<feature type="region of interest" description="Disordered" evidence="11">
    <location>
        <begin position="102"/>
        <end position="126"/>
    </location>
</feature>
<dbReference type="OrthoDB" id="9998363at2759"/>